<name>A0A6A6L8Q5_HEVBR</name>
<feature type="domain" description="SWIM-type" evidence="6">
    <location>
        <begin position="438"/>
        <end position="479"/>
    </location>
</feature>
<reference evidence="7 8" key="1">
    <citation type="journal article" date="2020" name="Mol. Plant">
        <title>The Chromosome-Based Rubber Tree Genome Provides New Insights into Spurge Genome Evolution and Rubber Biosynthesis.</title>
        <authorList>
            <person name="Liu J."/>
            <person name="Shi C."/>
            <person name="Shi C.C."/>
            <person name="Li W."/>
            <person name="Zhang Q.J."/>
            <person name="Zhang Y."/>
            <person name="Li K."/>
            <person name="Lu H.F."/>
            <person name="Shi C."/>
            <person name="Zhu S.T."/>
            <person name="Xiao Z.Y."/>
            <person name="Nan H."/>
            <person name="Yue Y."/>
            <person name="Zhu X.G."/>
            <person name="Wu Y."/>
            <person name="Hong X.N."/>
            <person name="Fan G.Y."/>
            <person name="Tong Y."/>
            <person name="Zhang D."/>
            <person name="Mao C.L."/>
            <person name="Liu Y.L."/>
            <person name="Hao S.J."/>
            <person name="Liu W.Q."/>
            <person name="Lv M.Q."/>
            <person name="Zhang H.B."/>
            <person name="Liu Y."/>
            <person name="Hu-Tang G.R."/>
            <person name="Wang J.P."/>
            <person name="Wang J.H."/>
            <person name="Sun Y.H."/>
            <person name="Ni S.B."/>
            <person name="Chen W.B."/>
            <person name="Zhang X.C."/>
            <person name="Jiao Y.N."/>
            <person name="Eichler E.E."/>
            <person name="Li G.H."/>
            <person name="Liu X."/>
            <person name="Gao L.Z."/>
        </authorList>
    </citation>
    <scope>NUCLEOTIDE SEQUENCE [LARGE SCALE GENOMIC DNA]</scope>
    <source>
        <strain evidence="8">cv. GT1</strain>
        <tissue evidence="7">Leaf</tissue>
    </source>
</reference>
<evidence type="ECO:0000259" key="6">
    <source>
        <dbReference type="PROSITE" id="PS50966"/>
    </source>
</evidence>
<keyword evidence="8" id="KW-1185">Reference proteome</keyword>
<evidence type="ECO:0000313" key="8">
    <source>
        <dbReference type="Proteomes" id="UP000467840"/>
    </source>
</evidence>
<dbReference type="Pfam" id="PF10551">
    <property type="entry name" value="MULE"/>
    <property type="match status" value="1"/>
</dbReference>
<dbReference type="PANTHER" id="PTHR31973">
    <property type="entry name" value="POLYPROTEIN, PUTATIVE-RELATED"/>
    <property type="match status" value="1"/>
</dbReference>
<dbReference type="EMBL" id="JAAGAX010000013">
    <property type="protein sequence ID" value="KAF2296483.1"/>
    <property type="molecule type" value="Genomic_DNA"/>
</dbReference>
<accession>A0A6A6L8Q5</accession>
<keyword evidence="3" id="KW-0862">Zinc</keyword>
<evidence type="ECO:0000256" key="2">
    <source>
        <dbReference type="ARBA" id="ARBA00022771"/>
    </source>
</evidence>
<gene>
    <name evidence="7" type="ORF">GH714_040440</name>
</gene>
<dbReference type="InterPro" id="IPR018289">
    <property type="entry name" value="MULE_transposase_dom"/>
</dbReference>
<sequence length="585" mass="66659">MEDYTFVVGQEFPDVKAFRNAIKEAAIAQHFELRIIKSDLIRYFAKCASEGCPWRIRAVKLPNVPTFTIRSLEGTHTCGRNAQNGHHQASVDWIVSFIEERLRNNINYKPKDILHDIHKQYGITIPYKQAWRAKERGLAAIYGSSEEGYCLLPSYCEQIKRTNPGSIAEVFTTGADNRFQRLFVSFYASLYGFLNGCVPIIGLGGIQLKSKYLGTLLVASSFDADGGFFPLAFGVVDVENDESWVWFLSELQKALEMNTESMPRLTFLSDGPKGIVDAVKRKFPNSSHVFCMRYLSDSIGKELKNSRLVHLLWKAACATTNIGFKEKMGEISEVSSAAAKWLQQFPSRWALVYSEGTRYGHLSSNIEEFNIWILEARELPIIQVIERIHNKLMAEFEDRRLKSISWFSVLTPSAEKRMVEAINRASTYQVLRSDEVEFEVISAERSDIVNIGTHSCSCRDWQLHGIPCSHAVAALISCRKDVYAFTEKCFTVASYREAYAEDIHPIPEKIEWRKVGDAPMDDDDDDAQVVRPPKFRRPPGRPEKKRICVEDLNREKHTVHCSKCNQTGHYKTTCKAEIMKGIEQF</sequence>
<keyword evidence="2 4" id="KW-0863">Zinc-finger</keyword>
<evidence type="ECO:0000256" key="1">
    <source>
        <dbReference type="ARBA" id="ARBA00022723"/>
    </source>
</evidence>
<dbReference type="Pfam" id="PF03108">
    <property type="entry name" value="DBD_Tnp_Mut"/>
    <property type="match status" value="1"/>
</dbReference>
<dbReference type="PANTHER" id="PTHR31973:SF129">
    <property type="entry name" value="SWIM-TYPE DOMAIN-CONTAINING PROTEIN"/>
    <property type="match status" value="1"/>
</dbReference>
<evidence type="ECO:0000313" key="7">
    <source>
        <dbReference type="EMBL" id="KAF2296483.1"/>
    </source>
</evidence>
<evidence type="ECO:0000256" key="4">
    <source>
        <dbReference type="PROSITE-ProRule" id="PRU00325"/>
    </source>
</evidence>
<dbReference type="GO" id="GO:0008270">
    <property type="term" value="F:zinc ion binding"/>
    <property type="evidence" value="ECO:0007669"/>
    <property type="project" value="UniProtKB-KW"/>
</dbReference>
<comment type="caution">
    <text evidence="7">The sequence shown here is derived from an EMBL/GenBank/DDBJ whole genome shotgun (WGS) entry which is preliminary data.</text>
</comment>
<dbReference type="AlphaFoldDB" id="A0A6A6L8Q5"/>
<dbReference type="InterPro" id="IPR004332">
    <property type="entry name" value="Transposase_MuDR"/>
</dbReference>
<keyword evidence="1" id="KW-0479">Metal-binding</keyword>
<organism evidence="7 8">
    <name type="scientific">Hevea brasiliensis</name>
    <name type="common">Para rubber tree</name>
    <name type="synonym">Siphonia brasiliensis</name>
    <dbReference type="NCBI Taxonomy" id="3981"/>
    <lineage>
        <taxon>Eukaryota</taxon>
        <taxon>Viridiplantae</taxon>
        <taxon>Streptophyta</taxon>
        <taxon>Embryophyta</taxon>
        <taxon>Tracheophyta</taxon>
        <taxon>Spermatophyta</taxon>
        <taxon>Magnoliopsida</taxon>
        <taxon>eudicotyledons</taxon>
        <taxon>Gunneridae</taxon>
        <taxon>Pentapetalae</taxon>
        <taxon>rosids</taxon>
        <taxon>fabids</taxon>
        <taxon>Malpighiales</taxon>
        <taxon>Euphorbiaceae</taxon>
        <taxon>Crotonoideae</taxon>
        <taxon>Micrandreae</taxon>
        <taxon>Hevea</taxon>
    </lineage>
</organism>
<dbReference type="PROSITE" id="PS50966">
    <property type="entry name" value="ZF_SWIM"/>
    <property type="match status" value="1"/>
</dbReference>
<evidence type="ECO:0000256" key="3">
    <source>
        <dbReference type="ARBA" id="ARBA00022833"/>
    </source>
</evidence>
<feature type="region of interest" description="Disordered" evidence="5">
    <location>
        <begin position="517"/>
        <end position="542"/>
    </location>
</feature>
<proteinExistence type="predicted"/>
<dbReference type="SMART" id="SM00575">
    <property type="entry name" value="ZnF_PMZ"/>
    <property type="match status" value="1"/>
</dbReference>
<dbReference type="Proteomes" id="UP000467840">
    <property type="component" value="Chromosome 7"/>
</dbReference>
<protein>
    <recommendedName>
        <fullName evidence="6">SWIM-type domain-containing protein</fullName>
    </recommendedName>
</protein>
<dbReference type="InterPro" id="IPR006564">
    <property type="entry name" value="Znf_PMZ"/>
</dbReference>
<dbReference type="Pfam" id="PF04434">
    <property type="entry name" value="SWIM"/>
    <property type="match status" value="1"/>
</dbReference>
<evidence type="ECO:0000256" key="5">
    <source>
        <dbReference type="SAM" id="MobiDB-lite"/>
    </source>
</evidence>
<dbReference type="InterPro" id="IPR007527">
    <property type="entry name" value="Znf_SWIM"/>
</dbReference>